<dbReference type="Pfam" id="PF13432">
    <property type="entry name" value="TPR_16"/>
    <property type="match status" value="2"/>
</dbReference>
<dbReference type="RefSeq" id="WP_155190931.1">
    <property type="nucleotide sequence ID" value="NZ_BAAAEA010000003.1"/>
</dbReference>
<keyword evidence="3" id="KW-1185">Reference proteome</keyword>
<feature type="repeat" description="TPR" evidence="1">
    <location>
        <begin position="43"/>
        <end position="76"/>
    </location>
</feature>
<dbReference type="Proteomes" id="UP001157914">
    <property type="component" value="Unassembled WGS sequence"/>
</dbReference>
<evidence type="ECO:0000313" key="2">
    <source>
        <dbReference type="EMBL" id="SMP36970.1"/>
    </source>
</evidence>
<dbReference type="SUPFAM" id="SSF53756">
    <property type="entry name" value="UDP-Glycosyltransferase/glycogen phosphorylase"/>
    <property type="match status" value="1"/>
</dbReference>
<protein>
    <submittedName>
        <fullName evidence="2">Tfp pilus assembly protein PilF</fullName>
    </submittedName>
</protein>
<accession>A0ABY1PMD4</accession>
<feature type="repeat" description="TPR" evidence="1">
    <location>
        <begin position="9"/>
        <end position="42"/>
    </location>
</feature>
<dbReference type="EMBL" id="FXTT01000008">
    <property type="protein sequence ID" value="SMP36970.1"/>
    <property type="molecule type" value="Genomic_DNA"/>
</dbReference>
<dbReference type="PANTHER" id="PTHR12558">
    <property type="entry name" value="CELL DIVISION CYCLE 16,23,27"/>
    <property type="match status" value="1"/>
</dbReference>
<name>A0ABY1PMD4_9HYPH</name>
<dbReference type="InterPro" id="IPR011990">
    <property type="entry name" value="TPR-like_helical_dom_sf"/>
</dbReference>
<dbReference type="InterPro" id="IPR019734">
    <property type="entry name" value="TPR_rpt"/>
</dbReference>
<keyword evidence="1" id="KW-0802">TPR repeat</keyword>
<gene>
    <name evidence="2" type="ORF">SAMN06265374_4407</name>
</gene>
<evidence type="ECO:0000313" key="3">
    <source>
        <dbReference type="Proteomes" id="UP001157914"/>
    </source>
</evidence>
<dbReference type="PANTHER" id="PTHR12558:SF13">
    <property type="entry name" value="CELL DIVISION CYCLE PROTEIN 27 HOMOLOG"/>
    <property type="match status" value="1"/>
</dbReference>
<comment type="caution">
    <text evidence="2">The sequence shown here is derived from an EMBL/GenBank/DDBJ whole genome shotgun (WGS) entry which is preliminary data.</text>
</comment>
<dbReference type="SMART" id="SM00028">
    <property type="entry name" value="TPR"/>
    <property type="match status" value="7"/>
</dbReference>
<organism evidence="2 3">
    <name type="scientific">Roseibium denhamense</name>
    <dbReference type="NCBI Taxonomy" id="76305"/>
    <lineage>
        <taxon>Bacteria</taxon>
        <taxon>Pseudomonadati</taxon>
        <taxon>Pseudomonadota</taxon>
        <taxon>Alphaproteobacteria</taxon>
        <taxon>Hyphomicrobiales</taxon>
        <taxon>Stappiaceae</taxon>
        <taxon>Roseibium</taxon>
    </lineage>
</organism>
<dbReference type="Pfam" id="PF14559">
    <property type="entry name" value="TPR_19"/>
    <property type="match status" value="1"/>
</dbReference>
<dbReference type="Pfam" id="PF13174">
    <property type="entry name" value="TPR_6"/>
    <property type="match status" value="1"/>
</dbReference>
<evidence type="ECO:0000256" key="1">
    <source>
        <dbReference type="PROSITE-ProRule" id="PRU00339"/>
    </source>
</evidence>
<dbReference type="SUPFAM" id="SSF48452">
    <property type="entry name" value="TPR-like"/>
    <property type="match status" value="2"/>
</dbReference>
<dbReference type="PROSITE" id="PS50005">
    <property type="entry name" value="TPR"/>
    <property type="match status" value="3"/>
</dbReference>
<sequence length="615" mass="67392">MRAHPMQMAETRLRQAIAFHQAGNFEKAQKLYKSVLKLAPKDPATLNLAGMSFLQSGKPNKAVDHLKSAVKLAPKSAQFRANLAQAMLAAEHSPASVLAVAEAALQRDSLNITARDVKGLALTKSNRLEEAEHLFRTLLSEDPANADLHRKLGSVLMHQSRLEDALVHFTSAAKTDPANPDNLIRLAQCRAMNGQPDLAAAGFAKHAGAFPNNPAVQHEFARLLFLVARYEEAMPFAERACRANPREMSWQLTYAGLLLKLGRIEDARLLLDKLDRAANGRWPEARLTLAEACFSTGDLERAWTYYKARFDADGSGLKRRIYNAPEWTNQPVKTLLVWADQGLGDTLQSAPVLLEIKDRVSNVILEVEPRFKTFFQAALPEVICRAFPDADPAQPEEARDYDAVICLSDLAGLQRPTLASFTNRAECPYRIDTLRAQELLARIDGARDKPLVGIAWRSRLLETYRARYYLSAEQVCPILQTDSAVFVKLQYTATHAELELLSNAGSGNFTALSGLDLLDDLIGAAALTAACDLVIAPNSSTADMAGILNVPVLRFGGATPKLTLGQSAPPWFVSAEFFQIDEKHPADAIVPALKAAMEATLASIDRGTRDQRIGL</sequence>
<reference evidence="2 3" key="1">
    <citation type="submission" date="2017-05" db="EMBL/GenBank/DDBJ databases">
        <authorList>
            <person name="Varghese N."/>
            <person name="Submissions S."/>
        </authorList>
    </citation>
    <scope>NUCLEOTIDE SEQUENCE [LARGE SCALE GENOMIC DNA]</scope>
    <source>
        <strain evidence="2 3">DSM 15949</strain>
    </source>
</reference>
<feature type="repeat" description="TPR" evidence="1">
    <location>
        <begin position="146"/>
        <end position="179"/>
    </location>
</feature>
<proteinExistence type="predicted"/>
<dbReference type="Gene3D" id="1.25.40.10">
    <property type="entry name" value="Tetratricopeptide repeat domain"/>
    <property type="match status" value="1"/>
</dbReference>